<reference evidence="6 7" key="1">
    <citation type="journal article" date="2022" name="Mar. Drugs">
        <title>Bioassay-Guided Fractionation Leads to the Detection of Cholic Acid Generated by the Rare Thalassomonas sp.</title>
        <authorList>
            <person name="Pheiffer F."/>
            <person name="Schneider Y.K."/>
            <person name="Hansen E.H."/>
            <person name="Andersen J.H."/>
            <person name="Isaksson J."/>
            <person name="Busche T."/>
            <person name="R C."/>
            <person name="Kalinowski J."/>
            <person name="Zyl L.V."/>
            <person name="Trindade M."/>
        </authorList>
    </citation>
    <scope>NUCLEOTIDE SEQUENCE [LARGE SCALE GENOMIC DNA]</scope>
    <source>
        <strain evidence="6 7">A5K-61T</strain>
    </source>
</reference>
<feature type="domain" description="GGDEF" evidence="5">
    <location>
        <begin position="183"/>
        <end position="320"/>
    </location>
</feature>
<dbReference type="PROSITE" id="PS50887">
    <property type="entry name" value="GGDEF"/>
    <property type="match status" value="1"/>
</dbReference>
<dbReference type="Proteomes" id="UP001215231">
    <property type="component" value="Chromosome"/>
</dbReference>
<dbReference type="EMBL" id="CP059693">
    <property type="protein sequence ID" value="WDE12517.1"/>
    <property type="molecule type" value="Genomic_DNA"/>
</dbReference>
<dbReference type="Pfam" id="PF00072">
    <property type="entry name" value="Response_reg"/>
    <property type="match status" value="1"/>
</dbReference>
<dbReference type="PROSITE" id="PS50110">
    <property type="entry name" value="RESPONSE_REGULATORY"/>
    <property type="match status" value="1"/>
</dbReference>
<accession>A0ABY7VGG4</accession>
<dbReference type="SUPFAM" id="SSF52172">
    <property type="entry name" value="CheY-like"/>
    <property type="match status" value="1"/>
</dbReference>
<evidence type="ECO:0000313" key="7">
    <source>
        <dbReference type="Proteomes" id="UP001215231"/>
    </source>
</evidence>
<dbReference type="NCBIfam" id="TIGR00254">
    <property type="entry name" value="GGDEF"/>
    <property type="match status" value="1"/>
</dbReference>
<feature type="domain" description="Response regulatory" evidence="4">
    <location>
        <begin position="25"/>
        <end position="140"/>
    </location>
</feature>
<organism evidence="6 7">
    <name type="scientific">Thalassomonas haliotis</name>
    <dbReference type="NCBI Taxonomy" id="485448"/>
    <lineage>
        <taxon>Bacteria</taxon>
        <taxon>Pseudomonadati</taxon>
        <taxon>Pseudomonadota</taxon>
        <taxon>Gammaproteobacteria</taxon>
        <taxon>Alteromonadales</taxon>
        <taxon>Colwelliaceae</taxon>
        <taxon>Thalassomonas</taxon>
    </lineage>
</organism>
<dbReference type="CDD" id="cd01949">
    <property type="entry name" value="GGDEF"/>
    <property type="match status" value="1"/>
</dbReference>
<dbReference type="PANTHER" id="PTHR45138">
    <property type="entry name" value="REGULATORY COMPONENTS OF SENSORY TRANSDUCTION SYSTEM"/>
    <property type="match status" value="1"/>
</dbReference>
<dbReference type="Pfam" id="PF00990">
    <property type="entry name" value="GGDEF"/>
    <property type="match status" value="1"/>
</dbReference>
<dbReference type="InterPro" id="IPR011006">
    <property type="entry name" value="CheY-like_superfamily"/>
</dbReference>
<dbReference type="EC" id="2.7.7.65" evidence="1"/>
<name>A0ABY7VGG4_9GAMM</name>
<dbReference type="Gene3D" id="3.40.50.2300">
    <property type="match status" value="1"/>
</dbReference>
<evidence type="ECO:0000313" key="6">
    <source>
        <dbReference type="EMBL" id="WDE12517.1"/>
    </source>
</evidence>
<dbReference type="InterPro" id="IPR001789">
    <property type="entry name" value="Sig_transdc_resp-reg_receiver"/>
</dbReference>
<protein>
    <recommendedName>
        <fullName evidence="1">diguanylate cyclase</fullName>
        <ecNumber evidence="1">2.7.7.65</ecNumber>
    </recommendedName>
</protein>
<dbReference type="InterPro" id="IPR000160">
    <property type="entry name" value="GGDEF_dom"/>
</dbReference>
<proteinExistence type="predicted"/>
<dbReference type="SMART" id="SM00448">
    <property type="entry name" value="REC"/>
    <property type="match status" value="1"/>
</dbReference>
<comment type="caution">
    <text evidence="3">Lacks conserved residue(s) required for the propagation of feature annotation.</text>
</comment>
<evidence type="ECO:0000256" key="1">
    <source>
        <dbReference type="ARBA" id="ARBA00012528"/>
    </source>
</evidence>
<keyword evidence="7" id="KW-1185">Reference proteome</keyword>
<dbReference type="InterPro" id="IPR029787">
    <property type="entry name" value="Nucleotide_cyclase"/>
</dbReference>
<dbReference type="RefSeq" id="WP_274052797.1">
    <property type="nucleotide sequence ID" value="NZ_CP059693.1"/>
</dbReference>
<dbReference type="PANTHER" id="PTHR45138:SF9">
    <property type="entry name" value="DIGUANYLATE CYCLASE DGCM-RELATED"/>
    <property type="match status" value="1"/>
</dbReference>
<evidence type="ECO:0000256" key="2">
    <source>
        <dbReference type="ARBA" id="ARBA00034247"/>
    </source>
</evidence>
<sequence>MMHQRTIVSSNVYYLEQAAQQPRLTLLLVHEYQAQLQQWQQTFAQDFRITTAHDGFDALRKLLDEDIDLILSSTELQDISALEVCKFVNKHVTTAHIQCIFVAKHYSEIEEEKLLQAGAIDYLSPDAGKKILFNRVKNQMKLVGRSKTLEQVSKTDALTGIANRMQFDSLLQQEWHAAVREQHPLAVIILDIDHFKLYNDAFGHMQGDECLKQVARALSQAVKRPKDLMARFGGEEFVALLPATELTGARLLAKTLIDKVNKLAIQHAPGAKYPHISVSAGVAACSPNRADEGSFNEADLLDKADMKLYQAKIRGRNCYC</sequence>
<evidence type="ECO:0000259" key="5">
    <source>
        <dbReference type="PROSITE" id="PS50887"/>
    </source>
</evidence>
<dbReference type="InterPro" id="IPR043128">
    <property type="entry name" value="Rev_trsase/Diguanyl_cyclase"/>
</dbReference>
<dbReference type="CDD" id="cd00156">
    <property type="entry name" value="REC"/>
    <property type="match status" value="1"/>
</dbReference>
<comment type="catalytic activity">
    <reaction evidence="2">
        <text>2 GTP = 3',3'-c-di-GMP + 2 diphosphate</text>
        <dbReference type="Rhea" id="RHEA:24898"/>
        <dbReference type="ChEBI" id="CHEBI:33019"/>
        <dbReference type="ChEBI" id="CHEBI:37565"/>
        <dbReference type="ChEBI" id="CHEBI:58805"/>
        <dbReference type="EC" id="2.7.7.65"/>
    </reaction>
</comment>
<evidence type="ECO:0000256" key="3">
    <source>
        <dbReference type="PROSITE-ProRule" id="PRU00169"/>
    </source>
</evidence>
<evidence type="ECO:0000259" key="4">
    <source>
        <dbReference type="PROSITE" id="PS50110"/>
    </source>
</evidence>
<dbReference type="InterPro" id="IPR050469">
    <property type="entry name" value="Diguanylate_Cyclase"/>
</dbReference>
<dbReference type="Gene3D" id="3.30.70.270">
    <property type="match status" value="1"/>
</dbReference>
<dbReference type="SUPFAM" id="SSF55073">
    <property type="entry name" value="Nucleotide cyclase"/>
    <property type="match status" value="1"/>
</dbReference>
<gene>
    <name evidence="6" type="ORF">H3N35_03270</name>
</gene>
<dbReference type="SMART" id="SM00267">
    <property type="entry name" value="GGDEF"/>
    <property type="match status" value="1"/>
</dbReference>